<dbReference type="PROSITE" id="PS50164">
    <property type="entry name" value="GIY_YIG"/>
    <property type="match status" value="1"/>
</dbReference>
<dbReference type="InterPro" id="IPR050066">
    <property type="entry name" value="UvrABC_protein_C"/>
</dbReference>
<feature type="domain" description="GIY-YIG" evidence="6">
    <location>
        <begin position="14"/>
        <end position="93"/>
    </location>
</feature>
<dbReference type="SUPFAM" id="SSF82771">
    <property type="entry name" value="GIY-YIG endonuclease"/>
    <property type="match status" value="1"/>
</dbReference>
<dbReference type="InterPro" id="IPR047296">
    <property type="entry name" value="GIY-YIG_UvrC_Cho"/>
</dbReference>
<dbReference type="Gene3D" id="3.40.1440.10">
    <property type="entry name" value="GIY-YIG endonuclease"/>
    <property type="match status" value="1"/>
</dbReference>
<dbReference type="InterPro" id="IPR000305">
    <property type="entry name" value="GIY-YIG_endonuc"/>
</dbReference>
<evidence type="ECO:0000256" key="5">
    <source>
        <dbReference type="ARBA" id="ARBA00023204"/>
    </source>
</evidence>
<dbReference type="CDD" id="cd10434">
    <property type="entry name" value="GIY-YIG_UvrC_Cho"/>
    <property type="match status" value="1"/>
</dbReference>
<dbReference type="FunFam" id="3.40.1440.10:FF:000001">
    <property type="entry name" value="UvrABC system protein C"/>
    <property type="match status" value="1"/>
</dbReference>
<dbReference type="SMART" id="SM00465">
    <property type="entry name" value="GIYc"/>
    <property type="match status" value="1"/>
</dbReference>
<accession>A0A242C5Z6</accession>
<dbReference type="PANTHER" id="PTHR30562:SF1">
    <property type="entry name" value="UVRABC SYSTEM PROTEIN C"/>
    <property type="match status" value="1"/>
</dbReference>
<organism evidence="8">
    <name type="scientific">Candidatus Enterococcus mansonii</name>
    <dbReference type="NCBI Taxonomy" id="1834181"/>
    <lineage>
        <taxon>Bacteria</taxon>
        <taxon>Bacillati</taxon>
        <taxon>Bacillota</taxon>
        <taxon>Bacilli</taxon>
        <taxon>Lactobacillales</taxon>
        <taxon>Enterococcaceae</taxon>
        <taxon>Enterococcus</taxon>
    </lineage>
</organism>
<dbReference type="EMBL" id="NGLE01000004">
    <property type="protein sequence ID" value="OTO05606.1"/>
    <property type="molecule type" value="Genomic_DNA"/>
</dbReference>
<dbReference type="SUPFAM" id="SSF46600">
    <property type="entry name" value="C-terminal UvrC-binding domain of UvrB"/>
    <property type="match status" value="1"/>
</dbReference>
<evidence type="ECO:0000256" key="2">
    <source>
        <dbReference type="ARBA" id="ARBA00022763"/>
    </source>
</evidence>
<evidence type="ECO:0000313" key="7">
    <source>
        <dbReference type="EMBL" id="MEI5992964.1"/>
    </source>
</evidence>
<reference evidence="8" key="1">
    <citation type="submission" date="2017-05" db="EMBL/GenBank/DDBJ databases">
        <title>The Genome Sequence of Enterococcus sp. 4G2_DIV0659.</title>
        <authorList>
            <consortium name="The Broad Institute Genomics Platform"/>
            <consortium name="The Broad Institute Genomic Center for Infectious Diseases"/>
            <person name="Earl A."/>
            <person name="Manson A."/>
            <person name="Schwartman J."/>
            <person name="Gilmore M."/>
            <person name="Abouelleil A."/>
            <person name="Cao P."/>
            <person name="Chapman S."/>
            <person name="Cusick C."/>
            <person name="Shea T."/>
            <person name="Young S."/>
            <person name="Neafsey D."/>
            <person name="Nusbaum C."/>
            <person name="Birren B."/>
        </authorList>
    </citation>
    <scope>NUCLEOTIDE SEQUENCE [LARGE SCALE GENOMIC DNA]</scope>
    <source>
        <strain evidence="8">4G2_DIV0659</strain>
    </source>
</reference>
<dbReference type="Pfam" id="PF01541">
    <property type="entry name" value="GIY-YIG"/>
    <property type="match status" value="1"/>
</dbReference>
<proteinExistence type="predicted"/>
<keyword evidence="9" id="KW-1185">Reference proteome</keyword>
<evidence type="ECO:0000259" key="6">
    <source>
        <dbReference type="PROSITE" id="PS50164"/>
    </source>
</evidence>
<dbReference type="PANTHER" id="PTHR30562">
    <property type="entry name" value="UVRC/OXIDOREDUCTASE"/>
    <property type="match status" value="1"/>
</dbReference>
<keyword evidence="2" id="KW-0227">DNA damage</keyword>
<dbReference type="GO" id="GO:0006289">
    <property type="term" value="P:nucleotide-excision repair"/>
    <property type="evidence" value="ECO:0007669"/>
    <property type="project" value="InterPro"/>
</dbReference>
<dbReference type="RefSeq" id="WP_086331638.1">
    <property type="nucleotide sequence ID" value="NZ_NGLE02000001.1"/>
</dbReference>
<dbReference type="AlphaFoldDB" id="A0A242C5Z6"/>
<keyword evidence="3" id="KW-0228">DNA excision</keyword>
<keyword evidence="5" id="KW-0234">DNA repair</keyword>
<dbReference type="Proteomes" id="UP000195139">
    <property type="component" value="Unassembled WGS sequence"/>
</dbReference>
<dbReference type="STRING" id="1834181.A5880_002779"/>
<dbReference type="GO" id="GO:0004518">
    <property type="term" value="F:nuclease activity"/>
    <property type="evidence" value="ECO:0007669"/>
    <property type="project" value="UniProtKB-KW"/>
</dbReference>
<evidence type="ECO:0000256" key="3">
    <source>
        <dbReference type="ARBA" id="ARBA00022769"/>
    </source>
</evidence>
<comment type="caution">
    <text evidence="8">The sequence shown here is derived from an EMBL/GenBank/DDBJ whole genome shotgun (WGS) entry which is preliminary data.</text>
</comment>
<dbReference type="InterPro" id="IPR035901">
    <property type="entry name" value="GIY-YIG_endonuc_sf"/>
</dbReference>
<dbReference type="GO" id="GO:0009380">
    <property type="term" value="C:excinuclease repair complex"/>
    <property type="evidence" value="ECO:0007669"/>
    <property type="project" value="TreeGrafter"/>
</dbReference>
<gene>
    <name evidence="7" type="ORF">A5880_000503</name>
    <name evidence="8" type="ORF">A5880_002779</name>
</gene>
<dbReference type="OrthoDB" id="9804933at2"/>
<keyword evidence="1" id="KW-0963">Cytoplasm</keyword>
<reference evidence="7 9" key="2">
    <citation type="submission" date="2018-07" db="EMBL/GenBank/DDBJ databases">
        <title>The Genome Sequence of Enterococcus sp. DIV0659b.</title>
        <authorList>
            <consortium name="The Broad Institute Genomics Platform"/>
            <consortium name="The Broad Institute Genomic Center for Infectious Diseases"/>
            <person name="Earl A."/>
            <person name="Manson A."/>
            <person name="Schwartman J."/>
            <person name="Gilmore M."/>
            <person name="Abouelleil A."/>
            <person name="Cao P."/>
            <person name="Chapman S."/>
            <person name="Cusick C."/>
            <person name="Shea T."/>
            <person name="Young S."/>
            <person name="Neafsey D."/>
            <person name="Nusbaum C."/>
            <person name="Birren B."/>
        </authorList>
    </citation>
    <scope>NUCLEOTIDE SEQUENCE [LARGE SCALE GENOMIC DNA]</scope>
    <source>
        <strain evidence="7 9">4G2_DIV0659</strain>
    </source>
</reference>
<dbReference type="EMBL" id="NGLE02000001">
    <property type="protein sequence ID" value="MEI5992964.1"/>
    <property type="molecule type" value="Genomic_DNA"/>
</dbReference>
<protein>
    <recommendedName>
        <fullName evidence="6">GIY-YIG domain-containing protein</fullName>
    </recommendedName>
</protein>
<name>A0A242C5Z6_9ENTE</name>
<keyword evidence="4" id="KW-0267">Excision nuclease</keyword>
<sequence>MKTTLKEKAKKLPTTPGVYLMKDKQGSILYIGKAKKLNERVLSYFIKNKQHSSKTIRLIHQINDFAIVEVDSELDALLLECKLIQQYRPMYNRQMNAFNKYKYFEIRIKNENISLHIRSTPTKKNCFGPYSIHRKLSELKQILDELYSLNQNDYWHHSFSSNEKRLESTVIESELLNAFRVNNQQPQTRLKEQMIEAANNHSFEKAAVLLEKQQFLTRFFDRNQKLVLTNQAHWQLLWFPVGAKIKYYLLYQGFVLNSRLVTKRTVEKYSPKELADKLMPKKLPQEVACYSKDQVDFINILYSYINRHKECRLIDLDPFFN</sequence>
<evidence type="ECO:0000256" key="1">
    <source>
        <dbReference type="ARBA" id="ARBA00022490"/>
    </source>
</evidence>
<dbReference type="InterPro" id="IPR036876">
    <property type="entry name" value="UVR_dom_sf"/>
</dbReference>
<evidence type="ECO:0000313" key="9">
    <source>
        <dbReference type="Proteomes" id="UP000195139"/>
    </source>
</evidence>
<evidence type="ECO:0000256" key="4">
    <source>
        <dbReference type="ARBA" id="ARBA00022881"/>
    </source>
</evidence>
<evidence type="ECO:0000313" key="8">
    <source>
        <dbReference type="EMBL" id="OTO05606.1"/>
    </source>
</evidence>